<dbReference type="EMBL" id="GBXM01048265">
    <property type="protein sequence ID" value="JAH60312.1"/>
    <property type="molecule type" value="Transcribed_RNA"/>
</dbReference>
<name>A0A0E9U3K4_ANGAN</name>
<evidence type="ECO:0000313" key="1">
    <source>
        <dbReference type="EMBL" id="JAH60312.1"/>
    </source>
</evidence>
<dbReference type="AlphaFoldDB" id="A0A0E9U3K4"/>
<proteinExistence type="predicted"/>
<reference evidence="1" key="2">
    <citation type="journal article" date="2015" name="Fish Shellfish Immunol.">
        <title>Early steps in the European eel (Anguilla anguilla)-Vibrio vulnificus interaction in the gills: Role of the RtxA13 toxin.</title>
        <authorList>
            <person name="Callol A."/>
            <person name="Pajuelo D."/>
            <person name="Ebbesson L."/>
            <person name="Teles M."/>
            <person name="MacKenzie S."/>
            <person name="Amaro C."/>
        </authorList>
    </citation>
    <scope>NUCLEOTIDE SEQUENCE</scope>
</reference>
<protein>
    <submittedName>
        <fullName evidence="1">Uncharacterized protein</fullName>
    </submittedName>
</protein>
<organism evidence="1">
    <name type="scientific">Anguilla anguilla</name>
    <name type="common">European freshwater eel</name>
    <name type="synonym">Muraena anguilla</name>
    <dbReference type="NCBI Taxonomy" id="7936"/>
    <lineage>
        <taxon>Eukaryota</taxon>
        <taxon>Metazoa</taxon>
        <taxon>Chordata</taxon>
        <taxon>Craniata</taxon>
        <taxon>Vertebrata</taxon>
        <taxon>Euteleostomi</taxon>
        <taxon>Actinopterygii</taxon>
        <taxon>Neopterygii</taxon>
        <taxon>Teleostei</taxon>
        <taxon>Anguilliformes</taxon>
        <taxon>Anguillidae</taxon>
        <taxon>Anguilla</taxon>
    </lineage>
</organism>
<reference evidence="1" key="1">
    <citation type="submission" date="2014-11" db="EMBL/GenBank/DDBJ databases">
        <authorList>
            <person name="Amaro Gonzalez C."/>
        </authorList>
    </citation>
    <scope>NUCLEOTIDE SEQUENCE</scope>
</reference>
<sequence>MLCCRDLGFLETNIKGYLVNAIR</sequence>
<accession>A0A0E9U3K4</accession>